<reference evidence="7" key="1">
    <citation type="submission" date="2023-09" db="UniProtKB">
        <authorList>
            <consortium name="Ensembl"/>
        </authorList>
    </citation>
    <scope>IDENTIFICATION</scope>
</reference>
<evidence type="ECO:0000313" key="10">
    <source>
        <dbReference type="RefSeq" id="XP_005751188.1"/>
    </source>
</evidence>
<gene>
    <name evidence="9 10" type="primary">LOC102207121</name>
</gene>
<dbReference type="GO" id="GO:0003714">
    <property type="term" value="F:transcription corepressor activity"/>
    <property type="evidence" value="ECO:0007669"/>
    <property type="project" value="TreeGrafter"/>
</dbReference>
<evidence type="ECO:0000259" key="6">
    <source>
        <dbReference type="PROSITE" id="PS51154"/>
    </source>
</evidence>
<evidence type="ECO:0000313" key="9">
    <source>
        <dbReference type="RefSeq" id="XP_005751186.1"/>
    </source>
</evidence>
<dbReference type="SUPFAM" id="SSF52949">
    <property type="entry name" value="Macro domain-like"/>
    <property type="match status" value="2"/>
</dbReference>
<dbReference type="SUPFAM" id="SSF56399">
    <property type="entry name" value="ADP-ribosylation"/>
    <property type="match status" value="1"/>
</dbReference>
<dbReference type="GO" id="GO:0003950">
    <property type="term" value="F:NAD+ poly-ADP-ribosyltransferase activity"/>
    <property type="evidence" value="ECO:0007669"/>
    <property type="project" value="TreeGrafter"/>
</dbReference>
<evidence type="ECO:0000256" key="4">
    <source>
        <dbReference type="ARBA" id="ARBA00023027"/>
    </source>
</evidence>
<keyword evidence="5" id="KW-0539">Nucleus</keyword>
<dbReference type="Proteomes" id="UP000695023">
    <property type="component" value="Unplaced"/>
</dbReference>
<dbReference type="PROSITE" id="PS51154">
    <property type="entry name" value="MACRO"/>
    <property type="match status" value="2"/>
</dbReference>
<feature type="domain" description="Macro" evidence="6">
    <location>
        <begin position="273"/>
        <end position="451"/>
    </location>
</feature>
<proteinExistence type="predicted"/>
<dbReference type="STRING" id="303518.ENSPNYP00000001830"/>
<dbReference type="GO" id="GO:0005737">
    <property type="term" value="C:cytoplasm"/>
    <property type="evidence" value="ECO:0007669"/>
    <property type="project" value="TreeGrafter"/>
</dbReference>
<name>A0A3B4EU03_9CICH</name>
<evidence type="ECO:0000313" key="7">
    <source>
        <dbReference type="Ensembl" id="ENSPNYP00000001837.1"/>
    </source>
</evidence>
<organism evidence="7">
    <name type="scientific">Pundamilia nyererei</name>
    <dbReference type="NCBI Taxonomy" id="303518"/>
    <lineage>
        <taxon>Eukaryota</taxon>
        <taxon>Metazoa</taxon>
        <taxon>Chordata</taxon>
        <taxon>Craniata</taxon>
        <taxon>Vertebrata</taxon>
        <taxon>Euteleostomi</taxon>
        <taxon>Actinopterygii</taxon>
        <taxon>Neopterygii</taxon>
        <taxon>Teleostei</taxon>
        <taxon>Neoteleostei</taxon>
        <taxon>Acanthomorphata</taxon>
        <taxon>Ovalentaria</taxon>
        <taxon>Cichlomorphae</taxon>
        <taxon>Cichliformes</taxon>
        <taxon>Cichlidae</taxon>
        <taxon>African cichlids</taxon>
        <taxon>Pseudocrenilabrinae</taxon>
        <taxon>Haplochromini</taxon>
        <taxon>Pundamilia</taxon>
    </lineage>
</organism>
<dbReference type="RefSeq" id="XP_005751186.1">
    <property type="nucleotide sequence ID" value="XM_005751129.1"/>
</dbReference>
<dbReference type="PANTHER" id="PTHR14453">
    <property type="entry name" value="PARP/ZINC FINGER CCCH TYPE DOMAIN CONTAINING PROTEIN"/>
    <property type="match status" value="1"/>
</dbReference>
<dbReference type="GeneTree" id="ENSGT00940000158837"/>
<keyword evidence="3" id="KW-0808">Transferase</keyword>
<evidence type="ECO:0000256" key="2">
    <source>
        <dbReference type="ARBA" id="ARBA00022676"/>
    </source>
</evidence>
<evidence type="ECO:0000256" key="1">
    <source>
        <dbReference type="ARBA" id="ARBA00004123"/>
    </source>
</evidence>
<dbReference type="PANTHER" id="PTHR14453:SF70">
    <property type="entry name" value="PROTEIN MONO-ADP-RIBOSYLTRANSFERASE PARP9"/>
    <property type="match status" value="1"/>
</dbReference>
<dbReference type="GO" id="GO:0044389">
    <property type="term" value="F:ubiquitin-like protein ligase binding"/>
    <property type="evidence" value="ECO:0007669"/>
    <property type="project" value="TreeGrafter"/>
</dbReference>
<dbReference type="RefSeq" id="XP_005751188.1">
    <property type="nucleotide sequence ID" value="XM_005751131.1"/>
</dbReference>
<dbReference type="Gene3D" id="3.40.220.10">
    <property type="entry name" value="Leucine Aminopeptidase, subunit E, domain 1"/>
    <property type="match status" value="2"/>
</dbReference>
<keyword evidence="8" id="KW-1185">Reference proteome</keyword>
<sequence length="774" mass="86703">MDYKSDIALRESSLNIVKQSGRALSDILYSKFGCVATFKGVDFESDASFGQQKRQTVAPEKRFSVKLRAGVEVSVWKADLTNFPVEAVVNAANSSLHHGGGLAQALCEAGGTQIQMESDNYKFKYGSLPTGEAIVTNAGLLPCRKIIHAVGPQLSYNPLYSEVSRAEPLLKITITSILQKATEYNLDSVAIPAISSGLFNYPLSDCAKTIVSTVKDYYERFPHRQFPTKIFFVNNDEPTVTEMHIACRYILSPNQSNPSLSYSQAAERNTRSAAKTASIQIGNVLITLKSDKIEDEKTDVIVNTASSDRNLKMGQISKALLSKAGDRMQDEILKAPGQRVVITGAYKLRCKEVFHTFCSFHNQQTAAHKSLSDSVRECLWMAVANGHNSISFPAIGTGHLGFPKQEAAYIMLEAVADFAQTAQTKMDVYFVIFPSDRDTFQAFEGQMKSLQHKISNSSSRQGFDNKEDFRFNKAPTPQISLRSPYKESLHEAEKWLDHLLFRPSRSVVIYNNFIQHLSEKEYLQLSRLTRKGVKFEEFLSKGHACLTVDGDSAEDVVGAALQVEAMLSTVQEEFAREEKDEMCKLLAEVPRERERKTKTVDNSSWEFKERISDFRNLGLWILKVDKVENLNLKKLFDLKKNQLGCSSSEKMFQRIPAQFCEMVSQIGFHAECAPPEDPKYGEGIYFAGTVKEAMDVWKEEKNKYLYFVEADVLRGDSTEGQRGLILPPAKGTDPQVRYDSVSGVSDISVIFSSYQALPRYIITCEKKQAQGYPK</sequence>
<dbReference type="Ensembl" id="ENSPNYT00000001867.1">
    <property type="protein sequence ID" value="ENSPNYP00000001830.1"/>
    <property type="gene ID" value="ENSPNYG00000001450.1"/>
</dbReference>
<keyword evidence="4" id="KW-0520">NAD</keyword>
<dbReference type="GO" id="GO:0070212">
    <property type="term" value="P:protein poly-ADP-ribosylation"/>
    <property type="evidence" value="ECO:0007669"/>
    <property type="project" value="TreeGrafter"/>
</dbReference>
<dbReference type="InterPro" id="IPR052056">
    <property type="entry name" value="Mono-ARTD/PARP"/>
</dbReference>
<dbReference type="SMART" id="SM00506">
    <property type="entry name" value="A1pp"/>
    <property type="match status" value="2"/>
</dbReference>
<dbReference type="CTD" id="83666"/>
<dbReference type="GO" id="GO:1990404">
    <property type="term" value="F:NAD+-protein mono-ADP-ribosyltransferase activity"/>
    <property type="evidence" value="ECO:0007669"/>
    <property type="project" value="TreeGrafter"/>
</dbReference>
<dbReference type="GO" id="GO:0060335">
    <property type="term" value="P:positive regulation of type II interferon-mediated signaling pathway"/>
    <property type="evidence" value="ECO:0007669"/>
    <property type="project" value="TreeGrafter"/>
</dbReference>
<feature type="domain" description="Macro" evidence="6">
    <location>
        <begin position="60"/>
        <end position="251"/>
    </location>
</feature>
<dbReference type="CDD" id="cd02907">
    <property type="entry name" value="Macro_Af1521_BAL-like"/>
    <property type="match status" value="1"/>
</dbReference>
<dbReference type="Gene3D" id="3.90.228.10">
    <property type="match status" value="1"/>
</dbReference>
<protein>
    <submittedName>
        <fullName evidence="7 9">Poly [ADP-ribose] polymerase 9-like</fullName>
    </submittedName>
</protein>
<evidence type="ECO:0000256" key="3">
    <source>
        <dbReference type="ARBA" id="ARBA00022679"/>
    </source>
</evidence>
<accession>A0A3B4EU03</accession>
<dbReference type="Pfam" id="PF01661">
    <property type="entry name" value="Macro"/>
    <property type="match status" value="2"/>
</dbReference>
<dbReference type="Ensembl" id="ENSPNYT00000001874.1">
    <property type="protein sequence ID" value="ENSPNYP00000001837.1"/>
    <property type="gene ID" value="ENSPNYG00000001450.1"/>
</dbReference>
<dbReference type="GO" id="GO:0005634">
    <property type="term" value="C:nucleus"/>
    <property type="evidence" value="ECO:0007669"/>
    <property type="project" value="UniProtKB-SubCell"/>
</dbReference>
<comment type="subcellular location">
    <subcellularLocation>
        <location evidence="1">Nucleus</location>
    </subcellularLocation>
</comment>
<dbReference type="AlphaFoldDB" id="A0A3B4EU03"/>
<dbReference type="InterPro" id="IPR043472">
    <property type="entry name" value="Macro_dom-like"/>
</dbReference>
<evidence type="ECO:0000313" key="8">
    <source>
        <dbReference type="Proteomes" id="UP000695023"/>
    </source>
</evidence>
<dbReference type="OrthoDB" id="6133115at2759"/>
<evidence type="ECO:0000256" key="5">
    <source>
        <dbReference type="ARBA" id="ARBA00023242"/>
    </source>
</evidence>
<dbReference type="GO" id="GO:0010629">
    <property type="term" value="P:negative regulation of gene expression"/>
    <property type="evidence" value="ECO:0007669"/>
    <property type="project" value="TreeGrafter"/>
</dbReference>
<dbReference type="InterPro" id="IPR002589">
    <property type="entry name" value="Macro_dom"/>
</dbReference>
<reference evidence="9 10" key="2">
    <citation type="submission" date="2025-04" db="UniProtKB">
        <authorList>
            <consortium name="RefSeq"/>
        </authorList>
    </citation>
    <scope>IDENTIFICATION</scope>
</reference>
<keyword evidence="2" id="KW-0328">Glycosyltransferase</keyword>